<sequence length="339" mass="39609">MPLNQICVIGFPSRLGGADTELDHQIHVWQHLGIEVYLLHTGDLDDNLKAMRMEERGCKILRPRDWSACRGMHVISYCNGEFLKNLAEIRRHARSTTFVNCMTWLFESEKEAHLQGWIDHFLYQTDHARERVSLELQSINANYSWITLRPYFHLSDFPFYRDRNSDRFRFARVSREDPSKFHPSQMWVYESMVAPVLKEGVILGISDRIREKIGREPNWITGLPAGGTPVQEVYRQAHCIIQMSETYENLPRVGFEAMASGCVLIVDDRGGWREQVLHGQTGFLCSNEREFVYYASRAAFESAERRQMAEQARVWLEEQWGMEKAMISWGDFFSMLENK</sequence>
<dbReference type="OrthoDB" id="210402at2"/>
<name>A0A1C3EGZ4_9PLAN</name>
<keyword evidence="3" id="KW-1185">Reference proteome</keyword>
<dbReference type="Pfam" id="PF00534">
    <property type="entry name" value="Glycos_transf_1"/>
    <property type="match status" value="1"/>
</dbReference>
<dbReference type="STRING" id="1841610.A6X21_19100"/>
<dbReference type="EMBL" id="LYDR01000063">
    <property type="protein sequence ID" value="ODA32484.1"/>
    <property type="molecule type" value="Genomic_DNA"/>
</dbReference>
<dbReference type="GO" id="GO:0016757">
    <property type="term" value="F:glycosyltransferase activity"/>
    <property type="evidence" value="ECO:0007669"/>
    <property type="project" value="InterPro"/>
</dbReference>
<feature type="domain" description="Glycosyl transferase family 1" evidence="1">
    <location>
        <begin position="230"/>
        <end position="313"/>
    </location>
</feature>
<protein>
    <recommendedName>
        <fullName evidence="1">Glycosyl transferase family 1 domain-containing protein</fullName>
    </recommendedName>
</protein>
<dbReference type="AlphaFoldDB" id="A0A1C3EGZ4"/>
<evidence type="ECO:0000259" key="1">
    <source>
        <dbReference type="Pfam" id="PF00534"/>
    </source>
</evidence>
<gene>
    <name evidence="2" type="ORF">A6X21_19100</name>
</gene>
<comment type="caution">
    <text evidence="2">The sequence shown here is derived from an EMBL/GenBank/DDBJ whole genome shotgun (WGS) entry which is preliminary data.</text>
</comment>
<dbReference type="Gene3D" id="3.40.50.2000">
    <property type="entry name" value="Glycogen Phosphorylase B"/>
    <property type="match status" value="1"/>
</dbReference>
<organism evidence="2 3">
    <name type="scientific">Planctopirus hydrillae</name>
    <dbReference type="NCBI Taxonomy" id="1841610"/>
    <lineage>
        <taxon>Bacteria</taxon>
        <taxon>Pseudomonadati</taxon>
        <taxon>Planctomycetota</taxon>
        <taxon>Planctomycetia</taxon>
        <taxon>Planctomycetales</taxon>
        <taxon>Planctomycetaceae</taxon>
        <taxon>Planctopirus</taxon>
    </lineage>
</organism>
<reference evidence="2 3" key="1">
    <citation type="submission" date="2016-05" db="EMBL/GenBank/DDBJ databases">
        <title>Genomic and physiological characterization of Planctopirus sp. isolated from fresh water lake.</title>
        <authorList>
            <person name="Subhash Y."/>
            <person name="Ramana C."/>
        </authorList>
    </citation>
    <scope>NUCLEOTIDE SEQUENCE [LARGE SCALE GENOMIC DNA]</scope>
    <source>
        <strain evidence="2 3">JC280</strain>
    </source>
</reference>
<evidence type="ECO:0000313" key="2">
    <source>
        <dbReference type="EMBL" id="ODA32484.1"/>
    </source>
</evidence>
<evidence type="ECO:0000313" key="3">
    <source>
        <dbReference type="Proteomes" id="UP000094828"/>
    </source>
</evidence>
<proteinExistence type="predicted"/>
<dbReference type="Proteomes" id="UP000094828">
    <property type="component" value="Unassembled WGS sequence"/>
</dbReference>
<accession>A0A1C3EGZ4</accession>
<dbReference type="SUPFAM" id="SSF53756">
    <property type="entry name" value="UDP-Glycosyltransferase/glycogen phosphorylase"/>
    <property type="match status" value="1"/>
</dbReference>
<dbReference type="InterPro" id="IPR001296">
    <property type="entry name" value="Glyco_trans_1"/>
</dbReference>